<protein>
    <submittedName>
        <fullName evidence="1">Uncharacterized protein</fullName>
    </submittedName>
</protein>
<gene>
    <name evidence="1" type="ORF">theurythT_02330</name>
</gene>
<comment type="caution">
    <text evidence="1">The sequence shown here is derived from an EMBL/GenBank/DDBJ whole genome shotgun (WGS) entry which is preliminary data.</text>
</comment>
<keyword evidence="2" id="KW-1185">Reference proteome</keyword>
<sequence>MKKILILIVVIALFLHFNPQPEVNKFIEQQKTSFLDTMAEFSGTKVRMKSSTILTNMEDQLTSFSSEELHKLKEITLTRASVRGYFNSSCQPGQSDPTFHSINHRKVCQQISNFLSSTR</sequence>
<evidence type="ECO:0000313" key="1">
    <source>
        <dbReference type="EMBL" id="GLX80781.1"/>
    </source>
</evidence>
<proteinExistence type="predicted"/>
<reference evidence="1 2" key="1">
    <citation type="submission" date="2023-03" db="EMBL/GenBank/DDBJ databases">
        <title>Draft genome sequence of Thalassotalea eurytherma JCM 18482T.</title>
        <authorList>
            <person name="Sawabe T."/>
        </authorList>
    </citation>
    <scope>NUCLEOTIDE SEQUENCE [LARGE SCALE GENOMIC DNA]</scope>
    <source>
        <strain evidence="1 2">JCM 18482</strain>
    </source>
</reference>
<name>A0ABQ6H2X6_9GAMM</name>
<dbReference type="Proteomes" id="UP001157133">
    <property type="component" value="Unassembled WGS sequence"/>
</dbReference>
<accession>A0ABQ6H2X6</accession>
<organism evidence="1 2">
    <name type="scientific">Thalassotalea eurytherma</name>
    <dbReference type="NCBI Taxonomy" id="1144278"/>
    <lineage>
        <taxon>Bacteria</taxon>
        <taxon>Pseudomonadati</taxon>
        <taxon>Pseudomonadota</taxon>
        <taxon>Gammaproteobacteria</taxon>
        <taxon>Alteromonadales</taxon>
        <taxon>Colwelliaceae</taxon>
        <taxon>Thalassotalea</taxon>
    </lineage>
</organism>
<dbReference type="EMBL" id="BSSU01000001">
    <property type="protein sequence ID" value="GLX80781.1"/>
    <property type="molecule type" value="Genomic_DNA"/>
</dbReference>
<dbReference type="RefSeq" id="WP_284206095.1">
    <property type="nucleotide sequence ID" value="NZ_BSSU01000001.1"/>
</dbReference>
<evidence type="ECO:0000313" key="2">
    <source>
        <dbReference type="Proteomes" id="UP001157133"/>
    </source>
</evidence>